<name>A0A1H0Y2S6_9EURY</name>
<evidence type="ECO:0000313" key="2">
    <source>
        <dbReference type="EMBL" id="SDQ09464.1"/>
    </source>
</evidence>
<dbReference type="Proteomes" id="UP000199289">
    <property type="component" value="Unassembled WGS sequence"/>
</dbReference>
<gene>
    <name evidence="2" type="ORF">SAMN05216278_0365</name>
</gene>
<dbReference type="EMBL" id="FNKQ01000001">
    <property type="protein sequence ID" value="SDQ09464.1"/>
    <property type="molecule type" value="Genomic_DNA"/>
</dbReference>
<organism evidence="2 3">
    <name type="scientific">Halopelagius longus</name>
    <dbReference type="NCBI Taxonomy" id="1236180"/>
    <lineage>
        <taxon>Archaea</taxon>
        <taxon>Methanobacteriati</taxon>
        <taxon>Methanobacteriota</taxon>
        <taxon>Stenosarchaea group</taxon>
        <taxon>Halobacteria</taxon>
        <taxon>Halobacteriales</taxon>
        <taxon>Haloferacaceae</taxon>
    </lineage>
</organism>
<keyword evidence="1" id="KW-0812">Transmembrane</keyword>
<dbReference type="AlphaFoldDB" id="A0A1H0Y2S6"/>
<sequence length="74" mass="7656">MLLSAVDSGLRRLAYVLYGGWAFATAVLVAARVGFAPRLDVLSWAALAGAGILTVVGAAGLGERAVRVVLSWLE</sequence>
<keyword evidence="1" id="KW-0472">Membrane</keyword>
<reference evidence="3" key="1">
    <citation type="submission" date="2016-10" db="EMBL/GenBank/DDBJ databases">
        <authorList>
            <person name="Varghese N."/>
            <person name="Submissions S."/>
        </authorList>
    </citation>
    <scope>NUCLEOTIDE SEQUENCE [LARGE SCALE GENOMIC DNA]</scope>
    <source>
        <strain evidence="3">CGMCC 1.12397</strain>
    </source>
</reference>
<feature type="transmembrane region" description="Helical" evidence="1">
    <location>
        <begin position="12"/>
        <end position="35"/>
    </location>
</feature>
<accession>A0A1H0Y2S6</accession>
<evidence type="ECO:0000313" key="3">
    <source>
        <dbReference type="Proteomes" id="UP000199289"/>
    </source>
</evidence>
<proteinExistence type="predicted"/>
<protein>
    <submittedName>
        <fullName evidence="2">Uncharacterized protein</fullName>
    </submittedName>
</protein>
<keyword evidence="1" id="KW-1133">Transmembrane helix</keyword>
<evidence type="ECO:0000256" key="1">
    <source>
        <dbReference type="SAM" id="Phobius"/>
    </source>
</evidence>
<feature type="transmembrane region" description="Helical" evidence="1">
    <location>
        <begin position="41"/>
        <end position="61"/>
    </location>
</feature>